<feature type="compositionally biased region" description="Basic and acidic residues" evidence="1">
    <location>
        <begin position="114"/>
        <end position="126"/>
    </location>
</feature>
<keyword evidence="3" id="KW-1185">Reference proteome</keyword>
<name>A0A6L2PT39_COPFO</name>
<reference evidence="3" key="1">
    <citation type="submission" date="2020-01" db="EMBL/GenBank/DDBJ databases">
        <title>Draft genome sequence of the Termite Coptotermes fromosanus.</title>
        <authorList>
            <person name="Itakura S."/>
            <person name="Yosikawa Y."/>
            <person name="Umezawa K."/>
        </authorList>
    </citation>
    <scope>NUCLEOTIDE SEQUENCE [LARGE SCALE GENOMIC DNA]</scope>
</reference>
<dbReference type="OrthoDB" id="6428710at2759"/>
<feature type="compositionally biased region" description="Basic and acidic residues" evidence="1">
    <location>
        <begin position="82"/>
        <end position="98"/>
    </location>
</feature>
<feature type="compositionally biased region" description="Basic and acidic residues" evidence="1">
    <location>
        <begin position="747"/>
        <end position="759"/>
    </location>
</feature>
<evidence type="ECO:0000256" key="1">
    <source>
        <dbReference type="SAM" id="MobiDB-lite"/>
    </source>
</evidence>
<feature type="region of interest" description="Disordered" evidence="1">
    <location>
        <begin position="894"/>
        <end position="977"/>
    </location>
</feature>
<organism evidence="2 3">
    <name type="scientific">Coptotermes formosanus</name>
    <name type="common">Formosan subterranean termite</name>
    <dbReference type="NCBI Taxonomy" id="36987"/>
    <lineage>
        <taxon>Eukaryota</taxon>
        <taxon>Metazoa</taxon>
        <taxon>Ecdysozoa</taxon>
        <taxon>Arthropoda</taxon>
        <taxon>Hexapoda</taxon>
        <taxon>Insecta</taxon>
        <taxon>Pterygota</taxon>
        <taxon>Neoptera</taxon>
        <taxon>Polyneoptera</taxon>
        <taxon>Dictyoptera</taxon>
        <taxon>Blattodea</taxon>
        <taxon>Blattoidea</taxon>
        <taxon>Termitoidae</taxon>
        <taxon>Rhinotermitidae</taxon>
        <taxon>Coptotermes</taxon>
    </lineage>
</organism>
<feature type="compositionally biased region" description="Polar residues" evidence="1">
    <location>
        <begin position="904"/>
        <end position="915"/>
    </location>
</feature>
<dbReference type="Proteomes" id="UP000502823">
    <property type="component" value="Unassembled WGS sequence"/>
</dbReference>
<dbReference type="FunCoup" id="A0A6L2PT39">
    <property type="interactions" value="7"/>
</dbReference>
<feature type="region of interest" description="Disordered" evidence="1">
    <location>
        <begin position="311"/>
        <end position="542"/>
    </location>
</feature>
<feature type="compositionally biased region" description="Basic residues" evidence="1">
    <location>
        <begin position="518"/>
        <end position="527"/>
    </location>
</feature>
<feature type="compositionally biased region" description="Basic and acidic residues" evidence="1">
    <location>
        <begin position="313"/>
        <end position="348"/>
    </location>
</feature>
<protein>
    <submittedName>
        <fullName evidence="2">Uncharacterized protein</fullName>
    </submittedName>
</protein>
<feature type="compositionally biased region" description="Polar residues" evidence="1">
    <location>
        <begin position="714"/>
        <end position="727"/>
    </location>
</feature>
<gene>
    <name evidence="2" type="ORF">Cfor_03952</name>
</gene>
<feature type="compositionally biased region" description="Basic and acidic residues" evidence="1">
    <location>
        <begin position="472"/>
        <end position="491"/>
    </location>
</feature>
<proteinExistence type="predicted"/>
<dbReference type="InParanoid" id="A0A6L2PT39"/>
<feature type="compositionally biased region" description="Basic and acidic residues" evidence="1">
    <location>
        <begin position="132"/>
        <end position="146"/>
    </location>
</feature>
<evidence type="ECO:0000313" key="3">
    <source>
        <dbReference type="Proteomes" id="UP000502823"/>
    </source>
</evidence>
<feature type="compositionally biased region" description="Low complexity" evidence="1">
    <location>
        <begin position="421"/>
        <end position="436"/>
    </location>
</feature>
<feature type="region of interest" description="Disordered" evidence="1">
    <location>
        <begin position="714"/>
        <end position="786"/>
    </location>
</feature>
<dbReference type="EMBL" id="BLKM01012201">
    <property type="protein sequence ID" value="GFG35783.1"/>
    <property type="molecule type" value="Genomic_DNA"/>
</dbReference>
<feature type="compositionally biased region" description="Pro residues" evidence="1">
    <location>
        <begin position="916"/>
        <end position="940"/>
    </location>
</feature>
<evidence type="ECO:0000313" key="2">
    <source>
        <dbReference type="EMBL" id="GFG35783.1"/>
    </source>
</evidence>
<feature type="compositionally biased region" description="Basic residues" evidence="1">
    <location>
        <begin position="7"/>
        <end position="17"/>
    </location>
</feature>
<feature type="compositionally biased region" description="Basic and acidic residues" evidence="1">
    <location>
        <begin position="356"/>
        <end position="366"/>
    </location>
</feature>
<comment type="caution">
    <text evidence="2">The sequence shown here is derived from an EMBL/GenBank/DDBJ whole genome shotgun (WGS) entry which is preliminary data.</text>
</comment>
<feature type="region of interest" description="Disordered" evidence="1">
    <location>
        <begin position="1"/>
        <end position="161"/>
    </location>
</feature>
<accession>A0A6L2PT39</accession>
<dbReference type="AlphaFoldDB" id="A0A6L2PT39"/>
<sequence>MASSAPKSKRSGYKQRRMGPAPFASFEDLSDDLDSPEEKQSLARPLPGIREDVTLMSPGSAGGGLQTPSTPRIDISRASSSSHHDSNNSRDSSPERELFAGSGDGSGAKLGLGFKEEGAADLRSSTEELDFHEEPGTVTEREAQQRRERRLLRQQQQQQQQVSIFKYELEAQSEKERKDSACSDVALLSISGRTSRLSSIGSGGSGASHISGMSHLSVMSGHSVTSSGRSPSPHKMLLETSFCGSKPIPTQSIDIDSPPNKHETESLEKTLLSREVDPTIAIVGDVRVKEGVRKKTVTDVKEKPRVECVLNKSEPEESLVREKEMPHMDDIQKKTATQDRSRREKEPSRTGFRNEWQLRDRDEWGPHTKQKPVTLNLSEQGKKPITFSQLVQQQQHQAAEVTPSASPKLSRHVALRKTENSGSRTPSPSSTSRKSSFTNLFKRNEPGVLSPESPTMVPGKRKTSGLSTILKEASEGLRERSRSRSKSRERVTPSMTGVTPDTKGKKDTKNKSVFSSIFKKRDRKKWTKTSEGDTVSPVDISSPDQKLSIIEPIGNVEFTFNSDANYEPSDYGMIRAGERQQPKVSQEHHDHVTRDDHVVWDDSATKDDRAVCDNHAPKSVHVALKDVSSQEDHGARADLVFQDDHVPEFVTSHADCSARTDLASQEDHVAEVDHVARIDHVSKGLTKEDYPPHSKSLLPSESVMLPMLGHDGCSSLTLGNSQNQSMPSKDDSKVTQLAEVPELTSITDHHSSESERDSEMEYLQTKKKKKQLQPEIQPEEEDHERKGLVVQQDSFEDELPYVPTTLPQERSVAVPIVPIKQRIAEVKTCPIERPRSTTPINPSLLEDYMQTEDVREQAVEKMRICLPREDSIGGRAKSPRRVTKTWFEFAEQGLQSPREYRKPSLSQSSERSMTSPSPPPPPLPPRAQPTPPPHTPPPKPTAWINFEEIPEKRKPPKRIQTIPSRGTLDLPSDSSKPVATEKTVYSYVNPEECKCECHELAGQGARQQLAASSPLPASSAPQCSHISTMATNGQSDISHLDVDSTGDRHSYMSDSSFEYPSPYSLGDNADYSNGLKPMKPFGMDLDVTSNRSSTISQVNLHMLQDLSV</sequence>